<feature type="compositionally biased region" description="Pro residues" evidence="1">
    <location>
        <begin position="122"/>
        <end position="133"/>
    </location>
</feature>
<sequence>MMGMPRFRRRGGKEEGGTLLGILLGLALGAILAFGIAWWFTRNAPFPGQTSAEKNQGTPAGTTPAETKFDFYKVLPEGWNGNDGKTQKPAEPPKAAETKTPPQPATVVPTPPVTPQVAAIAPEPPKASEPPKPQGTERLYWQIGAFATEKEASRVRAELAMAGITSTVEPARMPDGRTLYRVRAGPYRSQDEAQAARARLLAAGYAPTLVK</sequence>
<feature type="transmembrane region" description="Helical" evidence="2">
    <location>
        <begin position="20"/>
        <end position="40"/>
    </location>
</feature>
<reference evidence="4" key="1">
    <citation type="journal article" date="2014" name="PLoS ONE">
        <title>New hydrocarbon degradation pathways in the microbial metagenome from brazilian petroleum reservoirs.</title>
        <authorList>
            <person name="Sierra-Garcia I.N."/>
            <person name="Correa Alvarez J."/>
            <person name="Pantaroto de Vasconcellos S."/>
            <person name="Pereira de Souza A."/>
            <person name="Dos Santos Neto E.V."/>
            <person name="de Oliveira V.M."/>
        </authorList>
    </citation>
    <scope>NUCLEOTIDE SEQUENCE</scope>
</reference>
<dbReference type="GO" id="GO:0032506">
    <property type="term" value="P:cytokinetic process"/>
    <property type="evidence" value="ECO:0007669"/>
    <property type="project" value="TreeGrafter"/>
</dbReference>
<name>M1NRE1_9ZZZZ</name>
<dbReference type="Gene3D" id="3.30.70.1070">
    <property type="entry name" value="Sporulation related repeat"/>
    <property type="match status" value="1"/>
</dbReference>
<dbReference type="PANTHER" id="PTHR38687:SF1">
    <property type="entry name" value="CELL DIVISION PROTEIN DEDD"/>
    <property type="match status" value="1"/>
</dbReference>
<dbReference type="InterPro" id="IPR052521">
    <property type="entry name" value="Cell_div_SPOR-domain"/>
</dbReference>
<dbReference type="SUPFAM" id="SSF110997">
    <property type="entry name" value="Sporulation related repeat"/>
    <property type="match status" value="1"/>
</dbReference>
<dbReference type="PANTHER" id="PTHR38687">
    <property type="entry name" value="CELL DIVISION PROTEIN DEDD-RELATED"/>
    <property type="match status" value="1"/>
</dbReference>
<proteinExistence type="predicted"/>
<evidence type="ECO:0000313" key="4">
    <source>
        <dbReference type="EMBL" id="AGF87269.1"/>
    </source>
</evidence>
<evidence type="ECO:0000259" key="3">
    <source>
        <dbReference type="PROSITE" id="PS51724"/>
    </source>
</evidence>
<protein>
    <submittedName>
        <fullName evidence="4">Sporulation domain protein</fullName>
    </submittedName>
</protein>
<dbReference type="PROSITE" id="PS51724">
    <property type="entry name" value="SPOR"/>
    <property type="match status" value="1"/>
</dbReference>
<keyword evidence="2" id="KW-0472">Membrane</keyword>
<evidence type="ECO:0000256" key="1">
    <source>
        <dbReference type="SAM" id="MobiDB-lite"/>
    </source>
</evidence>
<feature type="compositionally biased region" description="Pro residues" evidence="1">
    <location>
        <begin position="101"/>
        <end position="114"/>
    </location>
</feature>
<evidence type="ECO:0000256" key="2">
    <source>
        <dbReference type="SAM" id="Phobius"/>
    </source>
</evidence>
<accession>M1NRE1</accession>
<dbReference type="Pfam" id="PF05036">
    <property type="entry name" value="SPOR"/>
    <property type="match status" value="1"/>
</dbReference>
<organism evidence="4">
    <name type="scientific">uncultured organism</name>
    <dbReference type="NCBI Taxonomy" id="155900"/>
    <lineage>
        <taxon>unclassified sequences</taxon>
        <taxon>environmental samples</taxon>
    </lineage>
</organism>
<dbReference type="AlphaFoldDB" id="M1NRE1"/>
<keyword evidence="2" id="KW-0812">Transmembrane</keyword>
<feature type="domain" description="SPOR" evidence="3">
    <location>
        <begin position="133"/>
        <end position="211"/>
    </location>
</feature>
<feature type="region of interest" description="Disordered" evidence="1">
    <location>
        <begin position="76"/>
        <end position="135"/>
    </location>
</feature>
<dbReference type="GO" id="GO:0042834">
    <property type="term" value="F:peptidoglycan binding"/>
    <property type="evidence" value="ECO:0007669"/>
    <property type="project" value="InterPro"/>
</dbReference>
<keyword evidence="2" id="KW-1133">Transmembrane helix</keyword>
<dbReference type="EMBL" id="KC157640">
    <property type="protein sequence ID" value="AGF87269.1"/>
    <property type="molecule type" value="Genomic_DNA"/>
</dbReference>
<dbReference type="InterPro" id="IPR036680">
    <property type="entry name" value="SPOR-like_sf"/>
</dbReference>
<dbReference type="InterPro" id="IPR007730">
    <property type="entry name" value="SPOR-like_dom"/>
</dbReference>